<evidence type="ECO:0000313" key="3">
    <source>
        <dbReference type="Proteomes" id="UP000008524"/>
    </source>
</evidence>
<name>Q384N7_TRYB2</name>
<keyword evidence="3" id="KW-1185">Reference proteome</keyword>
<proteinExistence type="predicted"/>
<keyword evidence="1" id="KW-0812">Transmembrane</keyword>
<keyword evidence="1" id="KW-0472">Membrane</keyword>
<dbReference type="AlphaFoldDB" id="Q384N7"/>
<feature type="transmembrane region" description="Helical" evidence="1">
    <location>
        <begin position="35"/>
        <end position="54"/>
    </location>
</feature>
<dbReference type="KEGG" id="tbr:Tb11.02.5690"/>
<evidence type="ECO:0000256" key="1">
    <source>
        <dbReference type="SAM" id="Phobius"/>
    </source>
</evidence>
<feature type="transmembrane region" description="Helical" evidence="1">
    <location>
        <begin position="75"/>
        <end position="92"/>
    </location>
</feature>
<dbReference type="GeneID" id="3665437"/>
<protein>
    <recommendedName>
        <fullName evidence="4">T. brucei spp.-specific protein</fullName>
    </recommendedName>
</protein>
<dbReference type="InParanoid" id="Q384N7"/>
<reference evidence="2 3" key="1">
    <citation type="journal article" date="2005" name="Science">
        <title>Comparative genomics of trypanosomatid parasitic protozoa.</title>
        <authorList>
            <person name="El-Sayed N.M."/>
            <person name="Myler P.J."/>
            <person name="Blandin G."/>
            <person name="Berriman M."/>
            <person name="Crabtree J."/>
            <person name="Aggarwal G."/>
            <person name="Caler E."/>
            <person name="Renauld H."/>
            <person name="Worthey E.A."/>
            <person name="Hertz-Fowler C."/>
            <person name="Ghedin E."/>
            <person name="Peacock C."/>
            <person name="Bartholomeu D.C."/>
            <person name="Haas B.J."/>
            <person name="Tran A.N."/>
            <person name="Wortman J.R."/>
            <person name="Alsmark U.C."/>
            <person name="Angiuoli S."/>
            <person name="Anupama A."/>
            <person name="Badger J."/>
            <person name="Bringaud F."/>
            <person name="Cadag E."/>
            <person name="Carlton J.M."/>
            <person name="Cerqueira G.C."/>
            <person name="Creasy T."/>
            <person name="Delcher A.L."/>
            <person name="Djikeng A."/>
            <person name="Embley T.M."/>
            <person name="Hauser C."/>
            <person name="Ivens A.C."/>
            <person name="Kummerfeld S.K."/>
            <person name="Pereira-Leal J.B."/>
            <person name="Nilsson D."/>
            <person name="Peterson J."/>
            <person name="Salzberg S.L."/>
            <person name="Shallom J."/>
            <person name="Silva J.C."/>
            <person name="Sundaram J."/>
            <person name="Westenberger S."/>
            <person name="White O."/>
            <person name="Melville S.E."/>
            <person name="Donelson J.E."/>
            <person name="Andersson B."/>
            <person name="Stuart K.D."/>
            <person name="Hall N."/>
        </authorList>
    </citation>
    <scope>NUCLEOTIDE SEQUENCE [LARGE SCALE GENOMIC DNA]</scope>
    <source>
        <strain evidence="2 3">927/4 GUTat10.1</strain>
    </source>
</reference>
<accession>Q384N7</accession>
<keyword evidence="1" id="KW-1133">Transmembrane helix</keyword>
<dbReference type="PaxDb" id="5691-EAN79744"/>
<sequence>MDLLEFRLSSLFSFFFSFFLKFTLMFFFVPHSFSVFFFSSYFFFSFLTFLRRFFLGERHMCLCMYRRRGGELLTTCYYLFLLLKLALANNSFHSFVSFSTFVECLMRFLLFLLYRFTALYATPLFSFFSFFFFFCVAYSHRLRVQKLNYTLHARIFELIHHKLLLEVLIQPGNAGGIHPPPSSSPLFFFRFYGRFLKKNLRLGYCLKCFVLFCLRKYVIHHTYNMHDKTECYYYCYCY</sequence>
<gene>
    <name evidence="2" type="ORF">Tb11.02.5690</name>
</gene>
<dbReference type="EMBL" id="CH464491">
    <property type="protein sequence ID" value="EAN79744.1"/>
    <property type="molecule type" value="Genomic_DNA"/>
</dbReference>
<dbReference type="RefSeq" id="XP_828856.1">
    <property type="nucleotide sequence ID" value="XM_823763.1"/>
</dbReference>
<evidence type="ECO:0000313" key="2">
    <source>
        <dbReference type="EMBL" id="EAN79744.1"/>
    </source>
</evidence>
<organism evidence="2 3">
    <name type="scientific">Trypanosoma brucei brucei (strain 927/4 GUTat10.1)</name>
    <dbReference type="NCBI Taxonomy" id="185431"/>
    <lineage>
        <taxon>Eukaryota</taxon>
        <taxon>Discoba</taxon>
        <taxon>Euglenozoa</taxon>
        <taxon>Kinetoplastea</taxon>
        <taxon>Metakinetoplastina</taxon>
        <taxon>Trypanosomatida</taxon>
        <taxon>Trypanosomatidae</taxon>
        <taxon>Trypanosoma</taxon>
    </lineage>
</organism>
<reference evidence="2 3" key="2">
    <citation type="journal article" date="2005" name="Science">
        <title>The genome of the African trypanosome Trypanosoma brucei.</title>
        <authorList>
            <person name="Berriman M."/>
            <person name="Ghedin E."/>
            <person name="Hertz-Fowler C."/>
            <person name="Blandin G."/>
            <person name="Renauld H."/>
            <person name="Bartholomeu D.C."/>
            <person name="Lennard N.J."/>
            <person name="Caler E."/>
            <person name="Hamlin N.E."/>
            <person name="Haas B."/>
            <person name="Bohme U."/>
            <person name="Hannick L."/>
            <person name="Aslett M.A."/>
            <person name="Shallom J."/>
            <person name="Marcello L."/>
            <person name="Hou L."/>
            <person name="Wickstead B."/>
            <person name="Alsmark U.C."/>
            <person name="Arrowsmith C."/>
            <person name="Atkin R.J."/>
            <person name="Barron A.J."/>
            <person name="Bringaud F."/>
            <person name="Brooks K."/>
            <person name="Carrington M."/>
            <person name="Cherevach I."/>
            <person name="Chillingworth T.J."/>
            <person name="Churcher C."/>
            <person name="Clark L.N."/>
            <person name="Corton C.H."/>
            <person name="Cronin A."/>
            <person name="Davies R.M."/>
            <person name="Doggett J."/>
            <person name="Djikeng A."/>
            <person name="Feldblyum T."/>
            <person name="Field M.C."/>
            <person name="Fraser A."/>
            <person name="Goodhead I."/>
            <person name="Hance Z."/>
            <person name="Harper D."/>
            <person name="Harris B.R."/>
            <person name="Hauser H."/>
            <person name="Hostetler J."/>
            <person name="Ivens A."/>
            <person name="Jagels K."/>
            <person name="Johnson D."/>
            <person name="Johnson J."/>
            <person name="Jones K."/>
            <person name="Kerhornou A.X."/>
            <person name="Koo H."/>
            <person name="Larke N."/>
            <person name="Landfear S."/>
            <person name="Larkin C."/>
            <person name="Leech V."/>
            <person name="Line A."/>
            <person name="Lord A."/>
            <person name="Macleod A."/>
            <person name="Mooney P.J."/>
            <person name="Moule S."/>
            <person name="Martin D.M."/>
            <person name="Morgan G.W."/>
            <person name="Mungall K."/>
            <person name="Norbertczak H."/>
            <person name="Ormond D."/>
            <person name="Pai G."/>
            <person name="Peacock C.S."/>
            <person name="Peterson J."/>
            <person name="Quail M.A."/>
            <person name="Rabbinowitsch E."/>
            <person name="Rajandream M.A."/>
            <person name="Reitter C."/>
            <person name="Salzberg S.L."/>
            <person name="Sanders M."/>
            <person name="Schobel S."/>
            <person name="Sharp S."/>
            <person name="Simmonds M."/>
            <person name="Simpson A.J."/>
            <person name="Tallon L."/>
            <person name="Turner C.M."/>
            <person name="Tait A."/>
            <person name="Tivey A.R."/>
            <person name="Van Aken S."/>
            <person name="Walker D."/>
            <person name="Wanless D."/>
            <person name="Wang S."/>
            <person name="White B."/>
            <person name="White O."/>
            <person name="Whitehead S."/>
            <person name="Woodward J."/>
            <person name="Wortman J."/>
            <person name="Adams M.D."/>
            <person name="Embley T.M."/>
            <person name="Gull K."/>
            <person name="Ullu E."/>
            <person name="Barry J.D."/>
            <person name="Fairlamb A.H."/>
            <person name="Opperdoes F."/>
            <person name="Barrell B.G."/>
            <person name="Donelson J.E."/>
            <person name="Hall N."/>
            <person name="Fraser C.M."/>
            <person name="Melville S.E."/>
            <person name="El-Sayed N.M."/>
        </authorList>
    </citation>
    <scope>NUCLEOTIDE SEQUENCE [LARGE SCALE GENOMIC DNA]</scope>
    <source>
        <strain evidence="2 3">927/4 GUTat10.1</strain>
    </source>
</reference>
<dbReference type="VEuPathDB" id="TriTrypDB:Tb927.11.7810"/>
<evidence type="ECO:0008006" key="4">
    <source>
        <dbReference type="Google" id="ProtNLM"/>
    </source>
</evidence>
<dbReference type="Proteomes" id="UP000008524">
    <property type="component" value="Chromosome 11"/>
</dbReference>
<feature type="transmembrane region" description="Helical" evidence="1">
    <location>
        <begin position="112"/>
        <end position="138"/>
    </location>
</feature>
<feature type="transmembrane region" description="Helical" evidence="1">
    <location>
        <begin position="12"/>
        <end position="29"/>
    </location>
</feature>